<organism evidence="3 4">
    <name type="scientific">Iningainema tapete BLCC-T55</name>
    <dbReference type="NCBI Taxonomy" id="2748662"/>
    <lineage>
        <taxon>Bacteria</taxon>
        <taxon>Bacillati</taxon>
        <taxon>Cyanobacteriota</taxon>
        <taxon>Cyanophyceae</taxon>
        <taxon>Nostocales</taxon>
        <taxon>Scytonemataceae</taxon>
        <taxon>Iningainema tapete</taxon>
    </lineage>
</organism>
<keyword evidence="1" id="KW-0175">Coiled coil</keyword>
<comment type="caution">
    <text evidence="3">The sequence shown here is derived from an EMBL/GenBank/DDBJ whole genome shotgun (WGS) entry which is preliminary data.</text>
</comment>
<evidence type="ECO:0000256" key="1">
    <source>
        <dbReference type="SAM" id="Coils"/>
    </source>
</evidence>
<feature type="region of interest" description="Disordered" evidence="2">
    <location>
        <begin position="393"/>
        <end position="415"/>
    </location>
</feature>
<sequence length="415" mass="47132">MSRYLDKEQQERFDRIINDFASQFDSSQSGLTVKVGTTTVYRTGVENKPNIDRIKPFELEKLEAAVNLTESAKGTVEIALYTPAIEEVFRYENGDIRSINKQRANGRTKETEEDPLQAQLLNQRPTIQPQAEPQQEFDTQSPTQDPENQQANNQIYLDKEFGYLSTDYYLRDASPIFGEWAKQFTPNGIHLMSQMGLDWQYFADKYESQKAAQPALAPAAELPQLPPGQEQPTIDIQAQTIAQTDPTIFNQQLVETLAQMQQQIADIQKQLESMQKQQAERLEQAPKPQENRLTKWMDGIKENFSTKAQEIGDAIKGGIDYFKDTTRELVGAGLEATTKLAVDLVGDRQSDGSKLLATGNIEYRLQGQQLSAQSQQQDWANLSLQERLQAIRTQYGITQPSPGEKQQQQYQERSR</sequence>
<evidence type="ECO:0000313" key="4">
    <source>
        <dbReference type="Proteomes" id="UP000629098"/>
    </source>
</evidence>
<keyword evidence="4" id="KW-1185">Reference proteome</keyword>
<feature type="region of interest" description="Disordered" evidence="2">
    <location>
        <begin position="129"/>
        <end position="148"/>
    </location>
</feature>
<dbReference type="AlphaFoldDB" id="A0A8J6XNI3"/>
<proteinExistence type="predicted"/>
<reference evidence="3" key="1">
    <citation type="submission" date="2020-09" db="EMBL/GenBank/DDBJ databases">
        <title>Iningainema tapete sp. nov. (Scytonemataceae, Cyanobacteria) from greenhouses in central Florida (USA) produces two types of nodularin with biosynthetic potential for microcystin-LR and anabaenopeptins.</title>
        <authorList>
            <person name="Berthold D.E."/>
            <person name="Lefler F.W."/>
            <person name="Huang I.-S."/>
            <person name="Abdulla H."/>
            <person name="Zimba P.V."/>
            <person name="Laughinghouse H.D. IV."/>
        </authorList>
    </citation>
    <scope>NUCLEOTIDE SEQUENCE</scope>
    <source>
        <strain evidence="3">BLCCT55</strain>
    </source>
</reference>
<feature type="coiled-coil region" evidence="1">
    <location>
        <begin position="250"/>
        <end position="284"/>
    </location>
</feature>
<evidence type="ECO:0000256" key="2">
    <source>
        <dbReference type="SAM" id="MobiDB-lite"/>
    </source>
</evidence>
<dbReference type="EMBL" id="JACXAE010000068">
    <property type="protein sequence ID" value="MBD2774306.1"/>
    <property type="molecule type" value="Genomic_DNA"/>
</dbReference>
<accession>A0A8J6XNI3</accession>
<gene>
    <name evidence="3" type="ORF">ICL16_20075</name>
</gene>
<evidence type="ECO:0000313" key="3">
    <source>
        <dbReference type="EMBL" id="MBD2774306.1"/>
    </source>
</evidence>
<name>A0A8J6XNI3_9CYAN</name>
<dbReference type="RefSeq" id="WP_190831144.1">
    <property type="nucleotide sequence ID" value="NZ_CAWPPI010000068.1"/>
</dbReference>
<dbReference type="Proteomes" id="UP000629098">
    <property type="component" value="Unassembled WGS sequence"/>
</dbReference>
<protein>
    <submittedName>
        <fullName evidence="3">Uncharacterized protein</fullName>
    </submittedName>
</protein>